<dbReference type="SUPFAM" id="SSF55961">
    <property type="entry name" value="Bet v1-like"/>
    <property type="match status" value="1"/>
</dbReference>
<dbReference type="Gene3D" id="3.30.530.20">
    <property type="match status" value="1"/>
</dbReference>
<protein>
    <submittedName>
        <fullName evidence="3">SRPBCC family protein</fullName>
    </submittedName>
</protein>
<dbReference type="RefSeq" id="WP_275684033.1">
    <property type="nucleotide sequence ID" value="NZ_JAJLJH010000006.1"/>
</dbReference>
<feature type="domain" description="Activator of Hsp90 ATPase homologue 1/2-like C-terminal" evidence="2">
    <location>
        <begin position="14"/>
        <end position="142"/>
    </location>
</feature>
<evidence type="ECO:0000313" key="4">
    <source>
        <dbReference type="Proteomes" id="UP001139353"/>
    </source>
</evidence>
<dbReference type="Proteomes" id="UP001139353">
    <property type="component" value="Unassembled WGS sequence"/>
</dbReference>
<evidence type="ECO:0000256" key="1">
    <source>
        <dbReference type="ARBA" id="ARBA00006817"/>
    </source>
</evidence>
<dbReference type="Pfam" id="PF08327">
    <property type="entry name" value="AHSA1"/>
    <property type="match status" value="1"/>
</dbReference>
<dbReference type="InterPro" id="IPR013538">
    <property type="entry name" value="ASHA1/2-like_C"/>
</dbReference>
<evidence type="ECO:0000313" key="3">
    <source>
        <dbReference type="EMBL" id="MCK9687991.1"/>
    </source>
</evidence>
<dbReference type="CDD" id="cd08893">
    <property type="entry name" value="SRPBCC_CalC_Aha1-like_GntR-HTH"/>
    <property type="match status" value="1"/>
</dbReference>
<gene>
    <name evidence="3" type="ORF">LPC04_19985</name>
</gene>
<evidence type="ECO:0000259" key="2">
    <source>
        <dbReference type="Pfam" id="PF08327"/>
    </source>
</evidence>
<keyword evidence="4" id="KW-1185">Reference proteome</keyword>
<reference evidence="3" key="1">
    <citation type="submission" date="2021-11" db="EMBL/GenBank/DDBJ databases">
        <title>BS-T2-15 a new species belonging to the Comamonadaceae family isolated from the soil of a French oak forest.</title>
        <authorList>
            <person name="Mieszkin S."/>
            <person name="Alain K."/>
        </authorList>
    </citation>
    <scope>NUCLEOTIDE SEQUENCE</scope>
    <source>
        <strain evidence="3">BS-T2-15</strain>
    </source>
</reference>
<comment type="caution">
    <text evidence="3">The sequence shown here is derived from an EMBL/GenBank/DDBJ whole genome shotgun (WGS) entry which is preliminary data.</text>
</comment>
<proteinExistence type="inferred from homology"/>
<dbReference type="InterPro" id="IPR023393">
    <property type="entry name" value="START-like_dom_sf"/>
</dbReference>
<organism evidence="3 4">
    <name type="scientific">Scleromatobacter humisilvae</name>
    <dbReference type="NCBI Taxonomy" id="2897159"/>
    <lineage>
        <taxon>Bacteria</taxon>
        <taxon>Pseudomonadati</taxon>
        <taxon>Pseudomonadota</taxon>
        <taxon>Betaproteobacteria</taxon>
        <taxon>Burkholderiales</taxon>
        <taxon>Sphaerotilaceae</taxon>
        <taxon>Scleromatobacter</taxon>
    </lineage>
</organism>
<sequence length="155" mass="17245">MNKTEFVYVTFIRTTPERLWTALTDREFTAKYWFGASCESAWTAGSPWALRYADGRLADSGEILESDPPRRLVIKWRNEWNPAFKAEGDALCTMTLEPVADVEVPVVKLSITHSIERADSAFIGAVSGGWPRILSNLKSLVETGEILMKPAAHAA</sequence>
<dbReference type="AlphaFoldDB" id="A0A9X2C1V6"/>
<dbReference type="EMBL" id="JAJLJH010000006">
    <property type="protein sequence ID" value="MCK9687991.1"/>
    <property type="molecule type" value="Genomic_DNA"/>
</dbReference>
<comment type="similarity">
    <text evidence="1">Belongs to the AHA1 family.</text>
</comment>
<accession>A0A9X2C1V6</accession>
<name>A0A9X2C1V6_9BURK</name>